<keyword evidence="1" id="KW-1133">Transmembrane helix</keyword>
<dbReference type="AlphaFoldDB" id="A0A7J8DTS2"/>
<keyword evidence="1" id="KW-0472">Membrane</keyword>
<sequence length="166" mass="18749">MDILGAGDYNLLPSLVFLMAYGPRFGMVPPTSQLLWVLCILHDPVSFCAFTLFFLKSLFFNSNFKFTAKLRGKYRDFPYTSCPYKCRASSITNTHKRVTFVTSDEPTLAPHYQPKSIVYLRVHAPCCTFCGSGECIMTCIHLYSNTEYFLCPKNPPCSSIPDLPSP</sequence>
<evidence type="ECO:0000313" key="2">
    <source>
        <dbReference type="EMBL" id="KAF6426389.1"/>
    </source>
</evidence>
<organism evidence="2 3">
    <name type="scientific">Molossus molossus</name>
    <name type="common">Pallas' mastiff bat</name>
    <name type="synonym">Vespertilio molossus</name>
    <dbReference type="NCBI Taxonomy" id="27622"/>
    <lineage>
        <taxon>Eukaryota</taxon>
        <taxon>Metazoa</taxon>
        <taxon>Chordata</taxon>
        <taxon>Craniata</taxon>
        <taxon>Vertebrata</taxon>
        <taxon>Euteleostomi</taxon>
        <taxon>Mammalia</taxon>
        <taxon>Eutheria</taxon>
        <taxon>Laurasiatheria</taxon>
        <taxon>Chiroptera</taxon>
        <taxon>Yangochiroptera</taxon>
        <taxon>Molossidae</taxon>
        <taxon>Molossus</taxon>
    </lineage>
</organism>
<keyword evidence="1" id="KW-0812">Transmembrane</keyword>
<gene>
    <name evidence="2" type="ORF">HJG59_009097</name>
</gene>
<comment type="caution">
    <text evidence="2">The sequence shown here is derived from an EMBL/GenBank/DDBJ whole genome shotgun (WGS) entry which is preliminary data.</text>
</comment>
<proteinExistence type="predicted"/>
<feature type="transmembrane region" description="Helical" evidence="1">
    <location>
        <begin position="34"/>
        <end position="55"/>
    </location>
</feature>
<reference evidence="2 3" key="1">
    <citation type="journal article" date="2020" name="Nature">
        <title>Six reference-quality genomes reveal evolution of bat adaptations.</title>
        <authorList>
            <person name="Jebb D."/>
            <person name="Huang Z."/>
            <person name="Pippel M."/>
            <person name="Hughes G.M."/>
            <person name="Lavrichenko K."/>
            <person name="Devanna P."/>
            <person name="Winkler S."/>
            <person name="Jermiin L.S."/>
            <person name="Skirmuntt E.C."/>
            <person name="Katzourakis A."/>
            <person name="Burkitt-Gray L."/>
            <person name="Ray D.A."/>
            <person name="Sullivan K.A.M."/>
            <person name="Roscito J.G."/>
            <person name="Kirilenko B.M."/>
            <person name="Davalos L.M."/>
            <person name="Corthals A.P."/>
            <person name="Power M.L."/>
            <person name="Jones G."/>
            <person name="Ransome R.D."/>
            <person name="Dechmann D.K.N."/>
            <person name="Locatelli A.G."/>
            <person name="Puechmaille S.J."/>
            <person name="Fedrigo O."/>
            <person name="Jarvis E.D."/>
            <person name="Hiller M."/>
            <person name="Vernes S.C."/>
            <person name="Myers E.W."/>
            <person name="Teeling E.C."/>
        </authorList>
    </citation>
    <scope>NUCLEOTIDE SEQUENCE [LARGE SCALE GENOMIC DNA]</scope>
    <source>
        <strain evidence="2">MMolMol1</strain>
        <tissue evidence="2">Muscle</tissue>
    </source>
</reference>
<evidence type="ECO:0000313" key="3">
    <source>
        <dbReference type="Proteomes" id="UP000550707"/>
    </source>
</evidence>
<dbReference type="Proteomes" id="UP000550707">
    <property type="component" value="Unassembled WGS sequence"/>
</dbReference>
<keyword evidence="3" id="KW-1185">Reference proteome</keyword>
<accession>A0A7J8DTS2</accession>
<protein>
    <submittedName>
        <fullName evidence="2">Uncharacterized protein</fullName>
    </submittedName>
</protein>
<dbReference type="InParanoid" id="A0A7J8DTS2"/>
<evidence type="ECO:0000256" key="1">
    <source>
        <dbReference type="SAM" id="Phobius"/>
    </source>
</evidence>
<dbReference type="EMBL" id="JACASF010000016">
    <property type="protein sequence ID" value="KAF6426389.1"/>
    <property type="molecule type" value="Genomic_DNA"/>
</dbReference>
<name>A0A7J8DTS2_MOLMO</name>